<dbReference type="SUPFAM" id="SSF50978">
    <property type="entry name" value="WD40 repeat-like"/>
    <property type="match status" value="1"/>
</dbReference>
<keyword evidence="3" id="KW-1185">Reference proteome</keyword>
<feature type="non-terminal residue" evidence="2">
    <location>
        <position position="333"/>
    </location>
</feature>
<name>A0A4P9W9X1_9FUNG</name>
<evidence type="ECO:0000313" key="2">
    <source>
        <dbReference type="EMBL" id="RKO87026.1"/>
    </source>
</evidence>
<dbReference type="Proteomes" id="UP000269721">
    <property type="component" value="Unassembled WGS sequence"/>
</dbReference>
<dbReference type="InterPro" id="IPR015943">
    <property type="entry name" value="WD40/YVTN_repeat-like_dom_sf"/>
</dbReference>
<dbReference type="AlphaFoldDB" id="A0A4P9W9X1"/>
<protein>
    <recommendedName>
        <fullName evidence="4">WD40-repeat-containing domain protein</fullName>
    </recommendedName>
</protein>
<evidence type="ECO:0000313" key="3">
    <source>
        <dbReference type="Proteomes" id="UP000269721"/>
    </source>
</evidence>
<dbReference type="OrthoDB" id="2160218at2759"/>
<sequence>MAGKEDDPSSWSYLVSRPEISSSVNALSESPDPYFIYASMVPEHSLDFPSPSSGPLTTGLLGMCVLHRASPPLPYHPQDALRSTVIFLEIPSLIVRGECTLPTAGEDRNWNWRVLRHMDKDADFFVMAEEEDDETQRWDRLQFWRLSDCCAADDAASEPPDSSSTLISEFVMPDDLIGCAICPCPTRPSTLHPTSRPFNPQSTTLVLSISETAAGICLFIDRNSGSLITRTEYGSNVTIIDLGNPHDSLVLTGHVDGRVKIWDFASTSMLVDVVDPAMAGPILGLAWMDEPDNWASGAWARPRGATLVAYSDVDGEEEEEGVGEFVVWDLAAP</sequence>
<dbReference type="InterPro" id="IPR036322">
    <property type="entry name" value="WD40_repeat_dom_sf"/>
</dbReference>
<dbReference type="EMBL" id="KZ997735">
    <property type="protein sequence ID" value="RKO87026.1"/>
    <property type="molecule type" value="Genomic_DNA"/>
</dbReference>
<accession>A0A4P9W9X1</accession>
<reference evidence="3" key="1">
    <citation type="journal article" date="2018" name="Nat. Microbiol.">
        <title>Leveraging single-cell genomics to expand the fungal tree of life.</title>
        <authorList>
            <person name="Ahrendt S.R."/>
            <person name="Quandt C.A."/>
            <person name="Ciobanu D."/>
            <person name="Clum A."/>
            <person name="Salamov A."/>
            <person name="Andreopoulos B."/>
            <person name="Cheng J.F."/>
            <person name="Woyke T."/>
            <person name="Pelin A."/>
            <person name="Henrissat B."/>
            <person name="Reynolds N.K."/>
            <person name="Benny G.L."/>
            <person name="Smith M.E."/>
            <person name="James T.Y."/>
            <person name="Grigoriev I.V."/>
        </authorList>
    </citation>
    <scope>NUCLEOTIDE SEQUENCE [LARGE SCALE GENOMIC DNA]</scope>
</reference>
<evidence type="ECO:0008006" key="4">
    <source>
        <dbReference type="Google" id="ProtNLM"/>
    </source>
</evidence>
<gene>
    <name evidence="2" type="ORF">BDK51DRAFT_38371</name>
</gene>
<dbReference type="PROSITE" id="PS50082">
    <property type="entry name" value="WD_REPEATS_2"/>
    <property type="match status" value="1"/>
</dbReference>
<dbReference type="Gene3D" id="2.130.10.10">
    <property type="entry name" value="YVTN repeat-like/Quinoprotein amine dehydrogenase"/>
    <property type="match status" value="1"/>
</dbReference>
<feature type="repeat" description="WD" evidence="1">
    <location>
        <begin position="244"/>
        <end position="272"/>
    </location>
</feature>
<keyword evidence="1" id="KW-0853">WD repeat</keyword>
<proteinExistence type="predicted"/>
<organism evidence="2 3">
    <name type="scientific">Blyttiomyces helicus</name>
    <dbReference type="NCBI Taxonomy" id="388810"/>
    <lineage>
        <taxon>Eukaryota</taxon>
        <taxon>Fungi</taxon>
        <taxon>Fungi incertae sedis</taxon>
        <taxon>Chytridiomycota</taxon>
        <taxon>Chytridiomycota incertae sedis</taxon>
        <taxon>Chytridiomycetes</taxon>
        <taxon>Chytridiomycetes incertae sedis</taxon>
        <taxon>Blyttiomyces</taxon>
    </lineage>
</organism>
<dbReference type="InterPro" id="IPR001680">
    <property type="entry name" value="WD40_rpt"/>
</dbReference>
<evidence type="ECO:0000256" key="1">
    <source>
        <dbReference type="PROSITE-ProRule" id="PRU00221"/>
    </source>
</evidence>